<protein>
    <recommendedName>
        <fullName evidence="3">DUF3107 domain-containing protein</fullName>
    </recommendedName>
</protein>
<organism evidence="1 2">
    <name type="scientific">Arthrobacter bambusae</name>
    <dbReference type="NCBI Taxonomy" id="1338426"/>
    <lineage>
        <taxon>Bacteria</taxon>
        <taxon>Bacillati</taxon>
        <taxon>Actinomycetota</taxon>
        <taxon>Actinomycetes</taxon>
        <taxon>Micrococcales</taxon>
        <taxon>Micrococcaceae</taxon>
        <taxon>Arthrobacter</taxon>
    </lineage>
</organism>
<name>A0ABT9X8G3_9MICC</name>
<sequence>MRTTIDTQITVTVTDRASMEHQLDEALTVAMTRAVHEGRRGILVTRQGFGSFTVALSDAVPFGLTLEDQKL</sequence>
<reference evidence="1 2" key="1">
    <citation type="submission" date="2023-07" db="EMBL/GenBank/DDBJ databases">
        <title>Sorghum-associated microbial communities from plants grown in Nebraska, USA.</title>
        <authorList>
            <person name="Schachtman D."/>
        </authorList>
    </citation>
    <scope>NUCLEOTIDE SEQUENCE [LARGE SCALE GENOMIC DNA]</scope>
    <source>
        <strain evidence="1 2">DS1016</strain>
    </source>
</reference>
<dbReference type="RefSeq" id="WP_306973094.1">
    <property type="nucleotide sequence ID" value="NZ_JAUSTF010000008.1"/>
</dbReference>
<dbReference type="EMBL" id="JAUSTF010000008">
    <property type="protein sequence ID" value="MDQ0181826.1"/>
    <property type="molecule type" value="Genomic_DNA"/>
</dbReference>
<accession>A0ABT9X8G3</accession>
<evidence type="ECO:0008006" key="3">
    <source>
        <dbReference type="Google" id="ProtNLM"/>
    </source>
</evidence>
<proteinExistence type="predicted"/>
<evidence type="ECO:0000313" key="1">
    <source>
        <dbReference type="EMBL" id="MDQ0181826.1"/>
    </source>
</evidence>
<dbReference type="Proteomes" id="UP001230951">
    <property type="component" value="Unassembled WGS sequence"/>
</dbReference>
<gene>
    <name evidence="1" type="ORF">J2S93_003265</name>
</gene>
<comment type="caution">
    <text evidence="1">The sequence shown here is derived from an EMBL/GenBank/DDBJ whole genome shotgun (WGS) entry which is preliminary data.</text>
</comment>
<evidence type="ECO:0000313" key="2">
    <source>
        <dbReference type="Proteomes" id="UP001230951"/>
    </source>
</evidence>
<keyword evidence="2" id="KW-1185">Reference proteome</keyword>